<dbReference type="SUPFAM" id="SSF52540">
    <property type="entry name" value="P-loop containing nucleoside triphosphate hydrolases"/>
    <property type="match status" value="1"/>
</dbReference>
<dbReference type="AlphaFoldDB" id="A0A1H7I0R4"/>
<dbReference type="InterPro" id="IPR017911">
    <property type="entry name" value="MacB-like_ATP-bd"/>
</dbReference>
<name>A0A1H7I0R4_RUMAL</name>
<gene>
    <name evidence="5" type="ORF">SAMN05216469_103184</name>
</gene>
<dbReference type="CDD" id="cd03255">
    <property type="entry name" value="ABC_MJ0796_LolCDE_FtsE"/>
    <property type="match status" value="1"/>
</dbReference>
<accession>A0A1H7I0R4</accession>
<keyword evidence="1" id="KW-0813">Transport</keyword>
<evidence type="ECO:0000259" key="4">
    <source>
        <dbReference type="PROSITE" id="PS50893"/>
    </source>
</evidence>
<dbReference type="EMBL" id="FOAT01000003">
    <property type="protein sequence ID" value="SEK55974.1"/>
    <property type="molecule type" value="Genomic_DNA"/>
</dbReference>
<dbReference type="OrthoDB" id="9802264at2"/>
<dbReference type="GO" id="GO:0005886">
    <property type="term" value="C:plasma membrane"/>
    <property type="evidence" value="ECO:0007669"/>
    <property type="project" value="TreeGrafter"/>
</dbReference>
<dbReference type="Gene3D" id="3.40.50.300">
    <property type="entry name" value="P-loop containing nucleotide triphosphate hydrolases"/>
    <property type="match status" value="1"/>
</dbReference>
<dbReference type="Proteomes" id="UP000186015">
    <property type="component" value="Unassembled WGS sequence"/>
</dbReference>
<dbReference type="InterPro" id="IPR015854">
    <property type="entry name" value="ABC_transpr_LolD-like"/>
</dbReference>
<dbReference type="InterPro" id="IPR003439">
    <property type="entry name" value="ABC_transporter-like_ATP-bd"/>
</dbReference>
<dbReference type="Pfam" id="PF00005">
    <property type="entry name" value="ABC_tran"/>
    <property type="match status" value="1"/>
</dbReference>
<dbReference type="GO" id="GO:0098796">
    <property type="term" value="C:membrane protein complex"/>
    <property type="evidence" value="ECO:0007669"/>
    <property type="project" value="UniProtKB-ARBA"/>
</dbReference>
<keyword evidence="2" id="KW-0547">Nucleotide-binding</keyword>
<protein>
    <submittedName>
        <fullName evidence="5">Putative ABC transport system ATP-binding protein</fullName>
    </submittedName>
</protein>
<dbReference type="GO" id="GO:0016887">
    <property type="term" value="F:ATP hydrolysis activity"/>
    <property type="evidence" value="ECO:0007669"/>
    <property type="project" value="InterPro"/>
</dbReference>
<dbReference type="GO" id="GO:0022857">
    <property type="term" value="F:transmembrane transporter activity"/>
    <property type="evidence" value="ECO:0007669"/>
    <property type="project" value="TreeGrafter"/>
</dbReference>
<dbReference type="FunFam" id="3.40.50.300:FF:000032">
    <property type="entry name" value="Export ABC transporter ATP-binding protein"/>
    <property type="match status" value="1"/>
</dbReference>
<dbReference type="PROSITE" id="PS00211">
    <property type="entry name" value="ABC_TRANSPORTER_1"/>
    <property type="match status" value="1"/>
</dbReference>
<dbReference type="SMART" id="SM00382">
    <property type="entry name" value="AAA"/>
    <property type="match status" value="1"/>
</dbReference>
<dbReference type="PANTHER" id="PTHR24220:SF86">
    <property type="entry name" value="ABC TRANSPORTER ABCH.1"/>
    <property type="match status" value="1"/>
</dbReference>
<dbReference type="PROSITE" id="PS50893">
    <property type="entry name" value="ABC_TRANSPORTER_2"/>
    <property type="match status" value="1"/>
</dbReference>
<evidence type="ECO:0000256" key="1">
    <source>
        <dbReference type="ARBA" id="ARBA00022448"/>
    </source>
</evidence>
<dbReference type="GO" id="GO:0005524">
    <property type="term" value="F:ATP binding"/>
    <property type="evidence" value="ECO:0007669"/>
    <property type="project" value="UniProtKB-KW"/>
</dbReference>
<evidence type="ECO:0000256" key="3">
    <source>
        <dbReference type="ARBA" id="ARBA00022840"/>
    </source>
</evidence>
<proteinExistence type="predicted"/>
<sequence length="225" mass="24990">MIELNNITKIYNPRKNNAFEALHEVSCEIHDGELVAIIGKSGAGKSTLLHILACIDNYQSGEYKIDGIVVKNLPERKYAKIRNEKIGMVMQDFALVEDFTALENVMIPLNFLRKKDVKKKEKALQALKSVGIEELAKKNCNKISGGQKQRVAIARAIVNDPSVILADEPTGALDTKTSAEIMDLFRQLHSQGKTIIIVTHDINVAHQCDRIIEISDGKIISDSLQ</sequence>
<dbReference type="PANTHER" id="PTHR24220">
    <property type="entry name" value="IMPORT ATP-BINDING PROTEIN"/>
    <property type="match status" value="1"/>
</dbReference>
<dbReference type="RefSeq" id="WP_074830665.1">
    <property type="nucleotide sequence ID" value="NZ_FOAT01000003.1"/>
</dbReference>
<evidence type="ECO:0000313" key="6">
    <source>
        <dbReference type="Proteomes" id="UP000186015"/>
    </source>
</evidence>
<evidence type="ECO:0000313" key="5">
    <source>
        <dbReference type="EMBL" id="SEK55974.1"/>
    </source>
</evidence>
<evidence type="ECO:0000256" key="2">
    <source>
        <dbReference type="ARBA" id="ARBA00022741"/>
    </source>
</evidence>
<reference evidence="5 6" key="1">
    <citation type="submission" date="2016-10" db="EMBL/GenBank/DDBJ databases">
        <authorList>
            <person name="de Groot N.N."/>
        </authorList>
    </citation>
    <scope>NUCLEOTIDE SEQUENCE [LARGE SCALE GENOMIC DNA]</scope>
    <source>
        <strain evidence="5 6">KH2T6</strain>
    </source>
</reference>
<dbReference type="InterPro" id="IPR027417">
    <property type="entry name" value="P-loop_NTPase"/>
</dbReference>
<feature type="domain" description="ABC transporter" evidence="4">
    <location>
        <begin position="2"/>
        <end position="224"/>
    </location>
</feature>
<dbReference type="InterPro" id="IPR017871">
    <property type="entry name" value="ABC_transporter-like_CS"/>
</dbReference>
<organism evidence="5 6">
    <name type="scientific">Ruminococcus albus</name>
    <dbReference type="NCBI Taxonomy" id="1264"/>
    <lineage>
        <taxon>Bacteria</taxon>
        <taxon>Bacillati</taxon>
        <taxon>Bacillota</taxon>
        <taxon>Clostridia</taxon>
        <taxon>Eubacteriales</taxon>
        <taxon>Oscillospiraceae</taxon>
        <taxon>Ruminococcus</taxon>
    </lineage>
</organism>
<dbReference type="InterPro" id="IPR003593">
    <property type="entry name" value="AAA+_ATPase"/>
</dbReference>
<keyword evidence="3 5" id="KW-0067">ATP-binding</keyword>